<keyword evidence="5 7" id="KW-0472">Membrane</keyword>
<keyword evidence="11" id="KW-1185">Reference proteome</keyword>
<dbReference type="PANTHER" id="PTHR22883">
    <property type="entry name" value="ZINC FINGER DHHC DOMAIN CONTAINING PROTEIN"/>
    <property type="match status" value="1"/>
</dbReference>
<dbReference type="AlphaFoldDB" id="A0A0D3K2R1"/>
<dbReference type="GO" id="GO:0019706">
    <property type="term" value="F:protein-cysteine S-palmitoyltransferase activity"/>
    <property type="evidence" value="ECO:0007669"/>
    <property type="project" value="UniProtKB-EC"/>
</dbReference>
<dbReference type="InterPro" id="IPR039859">
    <property type="entry name" value="PFA4/ZDH16/20/ERF2-like"/>
</dbReference>
<dbReference type="Pfam" id="PF01529">
    <property type="entry name" value="DHHC"/>
    <property type="match status" value="1"/>
</dbReference>
<comment type="similarity">
    <text evidence="7">Belongs to the DHHC palmitoyltransferase family.</text>
</comment>
<evidence type="ECO:0000256" key="1">
    <source>
        <dbReference type="ARBA" id="ARBA00004141"/>
    </source>
</evidence>
<evidence type="ECO:0000256" key="2">
    <source>
        <dbReference type="ARBA" id="ARBA00022679"/>
    </source>
</evidence>
<feature type="transmembrane region" description="Helical" evidence="7">
    <location>
        <begin position="241"/>
        <end position="261"/>
    </location>
</feature>
<dbReference type="OMA" id="VFGRCIC"/>
<dbReference type="PROSITE" id="PS50216">
    <property type="entry name" value="DHHC"/>
    <property type="match status" value="1"/>
</dbReference>
<evidence type="ECO:0000256" key="7">
    <source>
        <dbReference type="RuleBase" id="RU079119"/>
    </source>
</evidence>
<feature type="chain" id="PRO_5044208521" description="Palmitoyltransferase" evidence="8">
    <location>
        <begin position="19"/>
        <end position="273"/>
    </location>
</feature>
<comment type="domain">
    <text evidence="7">The DHHC domain is required for palmitoyltransferase activity.</text>
</comment>
<dbReference type="InterPro" id="IPR001594">
    <property type="entry name" value="Palmitoyltrfase_DHHC"/>
</dbReference>
<keyword evidence="8" id="KW-0732">Signal</keyword>
<dbReference type="Proteomes" id="UP000013827">
    <property type="component" value="Unassembled WGS sequence"/>
</dbReference>
<name>A0A0D3K2R1_EMIH1</name>
<feature type="domain" description="Palmitoyltransferase DHHC" evidence="9">
    <location>
        <begin position="184"/>
        <end position="261"/>
    </location>
</feature>
<organism evidence="10 11">
    <name type="scientific">Emiliania huxleyi (strain CCMP1516)</name>
    <dbReference type="NCBI Taxonomy" id="280463"/>
    <lineage>
        <taxon>Eukaryota</taxon>
        <taxon>Haptista</taxon>
        <taxon>Haptophyta</taxon>
        <taxon>Prymnesiophyceae</taxon>
        <taxon>Isochrysidales</taxon>
        <taxon>Noelaerhabdaceae</taxon>
        <taxon>Emiliania</taxon>
    </lineage>
</organism>
<protein>
    <recommendedName>
        <fullName evidence="7">Palmitoyltransferase</fullName>
        <ecNumber evidence="7">2.3.1.225</ecNumber>
    </recommendedName>
</protein>
<dbReference type="HOGENOM" id="CLU_1020974_0_0_1"/>
<evidence type="ECO:0000256" key="5">
    <source>
        <dbReference type="ARBA" id="ARBA00023136"/>
    </source>
</evidence>
<evidence type="ECO:0000313" key="10">
    <source>
        <dbReference type="EnsemblProtists" id="EOD30046"/>
    </source>
</evidence>
<evidence type="ECO:0000256" key="8">
    <source>
        <dbReference type="SAM" id="SignalP"/>
    </source>
</evidence>
<dbReference type="RefSeq" id="XP_005782475.1">
    <property type="nucleotide sequence ID" value="XM_005782418.1"/>
</dbReference>
<dbReference type="KEGG" id="ehx:EMIHUDRAFT_99509"/>
<evidence type="ECO:0000256" key="6">
    <source>
        <dbReference type="ARBA" id="ARBA00023315"/>
    </source>
</evidence>
<reference evidence="11" key="1">
    <citation type="journal article" date="2013" name="Nature">
        <title>Pan genome of the phytoplankton Emiliania underpins its global distribution.</title>
        <authorList>
            <person name="Read B.A."/>
            <person name="Kegel J."/>
            <person name="Klute M.J."/>
            <person name="Kuo A."/>
            <person name="Lefebvre S.C."/>
            <person name="Maumus F."/>
            <person name="Mayer C."/>
            <person name="Miller J."/>
            <person name="Monier A."/>
            <person name="Salamov A."/>
            <person name="Young J."/>
            <person name="Aguilar M."/>
            <person name="Claverie J.M."/>
            <person name="Frickenhaus S."/>
            <person name="Gonzalez K."/>
            <person name="Herman E.K."/>
            <person name="Lin Y.C."/>
            <person name="Napier J."/>
            <person name="Ogata H."/>
            <person name="Sarno A.F."/>
            <person name="Shmutz J."/>
            <person name="Schroeder D."/>
            <person name="de Vargas C."/>
            <person name="Verret F."/>
            <person name="von Dassow P."/>
            <person name="Valentin K."/>
            <person name="Van de Peer Y."/>
            <person name="Wheeler G."/>
            <person name="Dacks J.B."/>
            <person name="Delwiche C.F."/>
            <person name="Dyhrman S.T."/>
            <person name="Glockner G."/>
            <person name="John U."/>
            <person name="Richards T."/>
            <person name="Worden A.Z."/>
            <person name="Zhang X."/>
            <person name="Grigoriev I.V."/>
            <person name="Allen A.E."/>
            <person name="Bidle K."/>
            <person name="Borodovsky M."/>
            <person name="Bowler C."/>
            <person name="Brownlee C."/>
            <person name="Cock J.M."/>
            <person name="Elias M."/>
            <person name="Gladyshev V.N."/>
            <person name="Groth M."/>
            <person name="Guda C."/>
            <person name="Hadaegh A."/>
            <person name="Iglesias-Rodriguez M.D."/>
            <person name="Jenkins J."/>
            <person name="Jones B.M."/>
            <person name="Lawson T."/>
            <person name="Leese F."/>
            <person name="Lindquist E."/>
            <person name="Lobanov A."/>
            <person name="Lomsadze A."/>
            <person name="Malik S.B."/>
            <person name="Marsh M.E."/>
            <person name="Mackinder L."/>
            <person name="Mock T."/>
            <person name="Mueller-Roeber B."/>
            <person name="Pagarete A."/>
            <person name="Parker M."/>
            <person name="Probert I."/>
            <person name="Quesneville H."/>
            <person name="Raines C."/>
            <person name="Rensing S.A."/>
            <person name="Riano-Pachon D.M."/>
            <person name="Richier S."/>
            <person name="Rokitta S."/>
            <person name="Shiraiwa Y."/>
            <person name="Soanes D.M."/>
            <person name="van der Giezen M."/>
            <person name="Wahlund T.M."/>
            <person name="Williams B."/>
            <person name="Wilson W."/>
            <person name="Wolfe G."/>
            <person name="Wurch L.L."/>
        </authorList>
    </citation>
    <scope>NUCLEOTIDE SEQUENCE</scope>
</reference>
<keyword evidence="4 7" id="KW-1133">Transmembrane helix</keyword>
<evidence type="ECO:0000256" key="3">
    <source>
        <dbReference type="ARBA" id="ARBA00022692"/>
    </source>
</evidence>
<sequence length="273" mass="29858">MTVGALAIFVALPLVVLAGVPPTEEDCQERLTSIRAAIENRDLDRALKLSELLVREPGVLYPQACTADEPYAGDSLSNLPKLPTPDYKAMRSQNACGNVFVLSLIAFYTSQVYLCGEEGKDIYAALIYSEAVIAIICLLGLALGDPGVVKRSRETCFPLPNAISEALLAGKDLSSIRSNVRGDDGRTFCVRCFVWRPDNAGEVHHCSICQRCVTHFDHHCGVFGRCICGRGFGGNMGYFKVLISMFFCAFCTWVAFLLFLMETAIFDHADPPV</sequence>
<dbReference type="PaxDb" id="2903-EOD30046"/>
<keyword evidence="3 7" id="KW-0812">Transmembrane</keyword>
<dbReference type="EnsemblProtists" id="EOD30046">
    <property type="protein sequence ID" value="EOD30046"/>
    <property type="gene ID" value="EMIHUDRAFT_99509"/>
</dbReference>
<accession>A0A0D3K2R1</accession>
<dbReference type="GeneID" id="17275320"/>
<keyword evidence="6 7" id="KW-0012">Acyltransferase</keyword>
<dbReference type="EC" id="2.3.1.225" evidence="7"/>
<evidence type="ECO:0000313" key="11">
    <source>
        <dbReference type="Proteomes" id="UP000013827"/>
    </source>
</evidence>
<dbReference type="eggNOG" id="KOG0509">
    <property type="taxonomic scope" value="Eukaryota"/>
</dbReference>
<keyword evidence="2 7" id="KW-0808">Transferase</keyword>
<evidence type="ECO:0000256" key="4">
    <source>
        <dbReference type="ARBA" id="ARBA00022989"/>
    </source>
</evidence>
<comment type="catalytic activity">
    <reaction evidence="7">
        <text>L-cysteinyl-[protein] + hexadecanoyl-CoA = S-hexadecanoyl-L-cysteinyl-[protein] + CoA</text>
        <dbReference type="Rhea" id="RHEA:36683"/>
        <dbReference type="Rhea" id="RHEA-COMP:10131"/>
        <dbReference type="Rhea" id="RHEA-COMP:11032"/>
        <dbReference type="ChEBI" id="CHEBI:29950"/>
        <dbReference type="ChEBI" id="CHEBI:57287"/>
        <dbReference type="ChEBI" id="CHEBI:57379"/>
        <dbReference type="ChEBI" id="CHEBI:74151"/>
        <dbReference type="EC" id="2.3.1.225"/>
    </reaction>
</comment>
<dbReference type="GO" id="GO:0005794">
    <property type="term" value="C:Golgi apparatus"/>
    <property type="evidence" value="ECO:0007669"/>
    <property type="project" value="TreeGrafter"/>
</dbReference>
<proteinExistence type="inferred from homology"/>
<feature type="signal peptide" evidence="8">
    <location>
        <begin position="1"/>
        <end position="18"/>
    </location>
</feature>
<dbReference type="GO" id="GO:0006612">
    <property type="term" value="P:protein targeting to membrane"/>
    <property type="evidence" value="ECO:0007669"/>
    <property type="project" value="TreeGrafter"/>
</dbReference>
<dbReference type="GO" id="GO:0016020">
    <property type="term" value="C:membrane"/>
    <property type="evidence" value="ECO:0007669"/>
    <property type="project" value="UniProtKB-SubCell"/>
</dbReference>
<comment type="subcellular location">
    <subcellularLocation>
        <location evidence="1">Membrane</location>
        <topology evidence="1">Multi-pass membrane protein</topology>
    </subcellularLocation>
</comment>
<reference evidence="10" key="2">
    <citation type="submission" date="2024-10" db="UniProtKB">
        <authorList>
            <consortium name="EnsemblProtists"/>
        </authorList>
    </citation>
    <scope>IDENTIFICATION</scope>
</reference>
<feature type="transmembrane region" description="Helical" evidence="7">
    <location>
        <begin position="122"/>
        <end position="143"/>
    </location>
</feature>
<evidence type="ECO:0000259" key="9">
    <source>
        <dbReference type="Pfam" id="PF01529"/>
    </source>
</evidence>
<dbReference type="GO" id="GO:0005783">
    <property type="term" value="C:endoplasmic reticulum"/>
    <property type="evidence" value="ECO:0007669"/>
    <property type="project" value="TreeGrafter"/>
</dbReference>